<organism evidence="2 3">
    <name type="scientific">Patagioenas fasciata monilis</name>
    <dbReference type="NCBI Taxonomy" id="372326"/>
    <lineage>
        <taxon>Eukaryota</taxon>
        <taxon>Metazoa</taxon>
        <taxon>Chordata</taxon>
        <taxon>Craniata</taxon>
        <taxon>Vertebrata</taxon>
        <taxon>Euteleostomi</taxon>
        <taxon>Archelosauria</taxon>
        <taxon>Archosauria</taxon>
        <taxon>Dinosauria</taxon>
        <taxon>Saurischia</taxon>
        <taxon>Theropoda</taxon>
        <taxon>Coelurosauria</taxon>
        <taxon>Aves</taxon>
        <taxon>Neognathae</taxon>
        <taxon>Neoaves</taxon>
        <taxon>Columbimorphae</taxon>
        <taxon>Columbiformes</taxon>
        <taxon>Columbidae</taxon>
        <taxon>Patagioenas</taxon>
    </lineage>
</organism>
<evidence type="ECO:0000313" key="2">
    <source>
        <dbReference type="EMBL" id="OPJ88809.1"/>
    </source>
</evidence>
<sequence length="69" mass="7839">MDDVRSSVLASPSVLRQHEATGLSRRWSHWEPPPPPGRFLLQTREPQQWNQGDLQLPRPPASTSTFYSG</sequence>
<reference evidence="2 3" key="1">
    <citation type="submission" date="2016-02" db="EMBL/GenBank/DDBJ databases">
        <title>Band-tailed pigeon sequencing and assembly.</title>
        <authorList>
            <person name="Soares A.E."/>
            <person name="Novak B.J."/>
            <person name="Rice E.S."/>
            <person name="O'Connell B."/>
            <person name="Chang D."/>
            <person name="Weber S."/>
            <person name="Shapiro B."/>
        </authorList>
    </citation>
    <scope>NUCLEOTIDE SEQUENCE [LARGE SCALE GENOMIC DNA]</scope>
    <source>
        <strain evidence="2">BTP2013</strain>
        <tissue evidence="2">Blood</tissue>
    </source>
</reference>
<dbReference type="AlphaFoldDB" id="A0A1V4KWE3"/>
<keyword evidence="3" id="KW-1185">Reference proteome</keyword>
<comment type="caution">
    <text evidence="2">The sequence shown here is derived from an EMBL/GenBank/DDBJ whole genome shotgun (WGS) entry which is preliminary data.</text>
</comment>
<evidence type="ECO:0000313" key="3">
    <source>
        <dbReference type="Proteomes" id="UP000190648"/>
    </source>
</evidence>
<protein>
    <submittedName>
        <fullName evidence="2">Uncharacterized protein</fullName>
    </submittedName>
</protein>
<feature type="compositionally biased region" description="Polar residues" evidence="1">
    <location>
        <begin position="44"/>
        <end position="53"/>
    </location>
</feature>
<name>A0A1V4KWE3_PATFA</name>
<dbReference type="Proteomes" id="UP000190648">
    <property type="component" value="Unassembled WGS sequence"/>
</dbReference>
<dbReference type="EMBL" id="LSYS01001519">
    <property type="protein sequence ID" value="OPJ88809.1"/>
    <property type="molecule type" value="Genomic_DNA"/>
</dbReference>
<feature type="region of interest" description="Disordered" evidence="1">
    <location>
        <begin position="1"/>
        <end position="69"/>
    </location>
</feature>
<accession>A0A1V4KWE3</accession>
<proteinExistence type="predicted"/>
<gene>
    <name evidence="2" type="ORF">AV530_016333</name>
</gene>
<evidence type="ECO:0000256" key="1">
    <source>
        <dbReference type="SAM" id="MobiDB-lite"/>
    </source>
</evidence>